<evidence type="ECO:0000256" key="6">
    <source>
        <dbReference type="ARBA" id="ARBA00023027"/>
    </source>
</evidence>
<organism evidence="10 11">
    <name type="scientific">Paenibacillus selenitireducens</name>
    <dbReference type="NCBI Taxonomy" id="1324314"/>
    <lineage>
        <taxon>Bacteria</taxon>
        <taxon>Bacillati</taxon>
        <taxon>Bacillota</taxon>
        <taxon>Bacilli</taxon>
        <taxon>Bacillales</taxon>
        <taxon>Paenibacillaceae</taxon>
        <taxon>Paenibacillus</taxon>
    </lineage>
</organism>
<evidence type="ECO:0000313" key="11">
    <source>
        <dbReference type="Proteomes" id="UP000190188"/>
    </source>
</evidence>
<dbReference type="InterPro" id="IPR036291">
    <property type="entry name" value="NAD(P)-bd_dom_sf"/>
</dbReference>
<dbReference type="Gene3D" id="3.40.50.720">
    <property type="entry name" value="NAD(P)-binding Rossmann-like Domain"/>
    <property type="match status" value="1"/>
</dbReference>
<reference evidence="10 11" key="1">
    <citation type="submission" date="2017-01" db="EMBL/GenBank/DDBJ databases">
        <title>Genome analysis of Paenibacillus selenitrireducens ES3-24.</title>
        <authorList>
            <person name="Xu D."/>
            <person name="Yao R."/>
            <person name="Zheng S."/>
        </authorList>
    </citation>
    <scope>NUCLEOTIDE SEQUENCE [LARGE SCALE GENOMIC DNA]</scope>
    <source>
        <strain evidence="10 11">ES3-24</strain>
    </source>
</reference>
<dbReference type="PANTHER" id="PTHR43725:SF47">
    <property type="entry name" value="UDP-GLUCOSE 4-EPIMERASE"/>
    <property type="match status" value="1"/>
</dbReference>
<dbReference type="NCBIfam" id="TIGR01179">
    <property type="entry name" value="galE"/>
    <property type="match status" value="1"/>
</dbReference>
<keyword evidence="6 8" id="KW-0520">NAD</keyword>
<comment type="catalytic activity">
    <reaction evidence="1 8">
        <text>UDP-alpha-D-glucose = UDP-alpha-D-galactose</text>
        <dbReference type="Rhea" id="RHEA:22168"/>
        <dbReference type="ChEBI" id="CHEBI:58885"/>
        <dbReference type="ChEBI" id="CHEBI:66914"/>
        <dbReference type="EC" id="5.1.3.2"/>
    </reaction>
</comment>
<gene>
    <name evidence="10" type="ORF">BVG16_17830</name>
</gene>
<dbReference type="GO" id="GO:0003978">
    <property type="term" value="F:UDP-glucose 4-epimerase activity"/>
    <property type="evidence" value="ECO:0007669"/>
    <property type="project" value="UniProtKB-UniRule"/>
</dbReference>
<comment type="caution">
    <text evidence="10">The sequence shown here is derived from an EMBL/GenBank/DDBJ whole genome shotgun (WGS) entry which is preliminary data.</text>
</comment>
<accession>A0A1T2X878</accession>
<comment type="similarity">
    <text evidence="3 8">Belongs to the NAD(P)-dependent epimerase/dehydratase family.</text>
</comment>
<sequence length="337" mass="37747">MRILVTGGTGYIGSHTCVELLQAGYEIVVIDNYSNSKPEVIEKIKEITNNDFVFYEGDVRNKDILEKIFIENSIDGVIHFAGLKAVGESVRIPLDYYSNNIEGSLILLEVMRDFNVKKFVFSSSATVYGDPYTVPIKEEFATKALNPYGNTKLMLENILNDLCLSDNSWSIALLRYFNPTGAHSSCLIGENPNGVPNNLFPYIAKVALGEIECLKIYGNDYDTKDGTGVRDYIHVVDLSQGHIKALEKVINSTGINAYNLGTGTGYSVLDVVNTFEKVSERKIPYQIHSRRSGDIAQCYADTRKAKEELDWVAEKGIEEMCRDSWNFVLKNILVTKF</sequence>
<dbReference type="OrthoDB" id="9801785at2"/>
<evidence type="ECO:0000313" key="10">
    <source>
        <dbReference type="EMBL" id="OPA76077.1"/>
    </source>
</evidence>
<dbReference type="EC" id="5.1.3.2" evidence="4 8"/>
<dbReference type="NCBIfam" id="NF007956">
    <property type="entry name" value="PRK10675.1"/>
    <property type="match status" value="1"/>
</dbReference>
<dbReference type="PANTHER" id="PTHR43725">
    <property type="entry name" value="UDP-GLUCOSE 4-EPIMERASE"/>
    <property type="match status" value="1"/>
</dbReference>
<dbReference type="RefSeq" id="WP_078500209.1">
    <property type="nucleotide sequence ID" value="NZ_MSZX01000007.1"/>
</dbReference>
<evidence type="ECO:0000256" key="8">
    <source>
        <dbReference type="RuleBase" id="RU366046"/>
    </source>
</evidence>
<evidence type="ECO:0000256" key="3">
    <source>
        <dbReference type="ARBA" id="ARBA00007637"/>
    </source>
</evidence>
<dbReference type="UniPathway" id="UPA00214"/>
<keyword evidence="11" id="KW-1185">Reference proteome</keyword>
<comment type="cofactor">
    <cofactor evidence="2 8">
        <name>NAD(+)</name>
        <dbReference type="ChEBI" id="CHEBI:57540"/>
    </cofactor>
</comment>
<keyword evidence="7 8" id="KW-0413">Isomerase</keyword>
<evidence type="ECO:0000256" key="7">
    <source>
        <dbReference type="ARBA" id="ARBA00023235"/>
    </source>
</evidence>
<evidence type="ECO:0000256" key="5">
    <source>
        <dbReference type="ARBA" id="ARBA00018569"/>
    </source>
</evidence>
<name>A0A1T2X878_9BACL</name>
<evidence type="ECO:0000259" key="9">
    <source>
        <dbReference type="Pfam" id="PF16363"/>
    </source>
</evidence>
<dbReference type="InterPro" id="IPR005886">
    <property type="entry name" value="UDP_G4E"/>
</dbReference>
<dbReference type="GO" id="GO:0005829">
    <property type="term" value="C:cytosol"/>
    <property type="evidence" value="ECO:0007669"/>
    <property type="project" value="TreeGrafter"/>
</dbReference>
<feature type="domain" description="NAD(P)-binding" evidence="9">
    <location>
        <begin position="4"/>
        <end position="323"/>
    </location>
</feature>
<proteinExistence type="inferred from homology"/>
<dbReference type="EMBL" id="MSZX01000007">
    <property type="protein sequence ID" value="OPA76077.1"/>
    <property type="molecule type" value="Genomic_DNA"/>
</dbReference>
<dbReference type="SUPFAM" id="SSF51735">
    <property type="entry name" value="NAD(P)-binding Rossmann-fold domains"/>
    <property type="match status" value="1"/>
</dbReference>
<comment type="pathway">
    <text evidence="8">Carbohydrate metabolism; galactose metabolism.</text>
</comment>
<dbReference type="Proteomes" id="UP000190188">
    <property type="component" value="Unassembled WGS sequence"/>
</dbReference>
<dbReference type="Gene3D" id="3.90.25.10">
    <property type="entry name" value="UDP-galactose 4-epimerase, domain 1"/>
    <property type="match status" value="1"/>
</dbReference>
<comment type="subunit">
    <text evidence="8">Homodimer.</text>
</comment>
<dbReference type="Pfam" id="PF16363">
    <property type="entry name" value="GDP_Man_Dehyd"/>
    <property type="match status" value="1"/>
</dbReference>
<dbReference type="GO" id="GO:0006012">
    <property type="term" value="P:galactose metabolic process"/>
    <property type="evidence" value="ECO:0007669"/>
    <property type="project" value="UniProtKB-UniPathway"/>
</dbReference>
<dbReference type="InterPro" id="IPR016040">
    <property type="entry name" value="NAD(P)-bd_dom"/>
</dbReference>
<dbReference type="STRING" id="1324314.BVG16_17830"/>
<protein>
    <recommendedName>
        <fullName evidence="5 8">UDP-glucose 4-epimerase</fullName>
        <ecNumber evidence="4 8">5.1.3.2</ecNumber>
    </recommendedName>
</protein>
<evidence type="ECO:0000256" key="1">
    <source>
        <dbReference type="ARBA" id="ARBA00000083"/>
    </source>
</evidence>
<dbReference type="CDD" id="cd05247">
    <property type="entry name" value="UDP_G4E_1_SDR_e"/>
    <property type="match status" value="1"/>
</dbReference>
<dbReference type="AlphaFoldDB" id="A0A1T2X878"/>
<evidence type="ECO:0000256" key="4">
    <source>
        <dbReference type="ARBA" id="ARBA00013189"/>
    </source>
</evidence>
<evidence type="ECO:0000256" key="2">
    <source>
        <dbReference type="ARBA" id="ARBA00001911"/>
    </source>
</evidence>
<keyword evidence="8" id="KW-0119">Carbohydrate metabolism</keyword>